<dbReference type="InterPro" id="IPR032675">
    <property type="entry name" value="LRR_dom_sf"/>
</dbReference>
<protein>
    <recommendedName>
        <fullName evidence="3">F-box domain-containing protein</fullName>
    </recommendedName>
</protein>
<name>A0ABQ0LCA9_MYCCL</name>
<sequence>MPPLSVAGAVARAKLSNLQLELAKHNTLAEAQIRALQNQLSAITFPVQILPLEITSQIFRVYHATAESRGDVARLDSSPMPLTRVCRLWRKIAFSMTELWSDVELDVGQGVPEMYGSMLSDWLNRSKHRLISLTLLDGFGAHSDTHWDAPIDMDDFGSILRQFASRIRTLKLIFLSPPELEKISAWTVDFPSLEETTIIPAEGIESPSWVLGLFGNTPSLRSVKVSDMWTPNLNISWCSLTRAAFDYVGLASPLGLSDLVHGLAQIPVLKQCSLVIRLKSDAQEPDRIVEPFRHVTVEDLSVSIKGDGHDLDRFFSAFTFPSLHTLRIRSQTELNPTTLPAFLARSNPPLERLTLDDATTSCLDLFCRFSRIEELTLHHPNRWVMCHFFGSMRRNSDLNYFPALRRLEFGCELQCDRQGSSRELLFDEALEIVGPAIRMRRAFESAQGTQRVQALRINYRLDGAAVLSCPEDQLAVLRELKQLGMDIYAGTHTGSII</sequence>
<dbReference type="EMBL" id="DF844731">
    <property type="protein sequence ID" value="GAT48627.1"/>
    <property type="molecule type" value="Genomic_DNA"/>
</dbReference>
<accession>A0ABQ0LCA9</accession>
<evidence type="ECO:0008006" key="3">
    <source>
        <dbReference type="Google" id="ProtNLM"/>
    </source>
</evidence>
<proteinExistence type="predicted"/>
<dbReference type="Proteomes" id="UP000815677">
    <property type="component" value="Unassembled WGS sequence"/>
</dbReference>
<reference evidence="1" key="1">
    <citation type="submission" date="2014-09" db="EMBL/GenBank/DDBJ databases">
        <title>Genome sequence of the luminous mushroom Mycena chlorophos for searching fungal bioluminescence genes.</title>
        <authorList>
            <person name="Tanaka Y."/>
            <person name="Kasuga D."/>
            <person name="Oba Y."/>
            <person name="Hase S."/>
            <person name="Sato K."/>
            <person name="Oba Y."/>
            <person name="Sakakibara Y."/>
        </authorList>
    </citation>
    <scope>NUCLEOTIDE SEQUENCE</scope>
</reference>
<organism evidence="1 2">
    <name type="scientific">Mycena chlorophos</name>
    <name type="common">Agaric fungus</name>
    <name type="synonym">Agaricus chlorophos</name>
    <dbReference type="NCBI Taxonomy" id="658473"/>
    <lineage>
        <taxon>Eukaryota</taxon>
        <taxon>Fungi</taxon>
        <taxon>Dikarya</taxon>
        <taxon>Basidiomycota</taxon>
        <taxon>Agaricomycotina</taxon>
        <taxon>Agaricomycetes</taxon>
        <taxon>Agaricomycetidae</taxon>
        <taxon>Agaricales</taxon>
        <taxon>Marasmiineae</taxon>
        <taxon>Mycenaceae</taxon>
        <taxon>Mycena</taxon>
    </lineage>
</organism>
<evidence type="ECO:0000313" key="2">
    <source>
        <dbReference type="Proteomes" id="UP000815677"/>
    </source>
</evidence>
<keyword evidence="2" id="KW-1185">Reference proteome</keyword>
<evidence type="ECO:0000313" key="1">
    <source>
        <dbReference type="EMBL" id="GAT48627.1"/>
    </source>
</evidence>
<gene>
    <name evidence="1" type="ORF">MCHLO_06009</name>
</gene>
<dbReference type="Gene3D" id="3.80.10.10">
    <property type="entry name" value="Ribonuclease Inhibitor"/>
    <property type="match status" value="1"/>
</dbReference>